<protein>
    <submittedName>
        <fullName evidence="2">Uncharacterized protein</fullName>
    </submittedName>
</protein>
<dbReference type="EMBL" id="KZ995603">
    <property type="protein sequence ID" value="RKO90342.1"/>
    <property type="molecule type" value="Genomic_DNA"/>
</dbReference>
<dbReference type="Proteomes" id="UP000269721">
    <property type="component" value="Unassembled WGS sequence"/>
</dbReference>
<keyword evidence="1" id="KW-0472">Membrane</keyword>
<reference evidence="3" key="1">
    <citation type="journal article" date="2018" name="Nat. Microbiol.">
        <title>Leveraging single-cell genomics to expand the fungal tree of life.</title>
        <authorList>
            <person name="Ahrendt S.R."/>
            <person name="Quandt C.A."/>
            <person name="Ciobanu D."/>
            <person name="Clum A."/>
            <person name="Salamov A."/>
            <person name="Andreopoulos B."/>
            <person name="Cheng J.F."/>
            <person name="Woyke T."/>
            <person name="Pelin A."/>
            <person name="Henrissat B."/>
            <person name="Reynolds N.K."/>
            <person name="Benny G.L."/>
            <person name="Smith M.E."/>
            <person name="James T.Y."/>
            <person name="Grigoriev I.V."/>
        </authorList>
    </citation>
    <scope>NUCLEOTIDE SEQUENCE [LARGE SCALE GENOMIC DNA]</scope>
</reference>
<sequence length="107" mass="12128">MATRGLREARGLQPDDFDKYVTIEMMIVAELLDLLLMMELVVSTIVAASLDFPVTIEQVYYSYIAKIGDRDMMLQIAFVAKMTLVIWLLADARKGSPMGMRVRLPLQ</sequence>
<feature type="transmembrane region" description="Helical" evidence="1">
    <location>
        <begin position="72"/>
        <end position="90"/>
    </location>
</feature>
<organism evidence="2 3">
    <name type="scientific">Blyttiomyces helicus</name>
    <dbReference type="NCBI Taxonomy" id="388810"/>
    <lineage>
        <taxon>Eukaryota</taxon>
        <taxon>Fungi</taxon>
        <taxon>Fungi incertae sedis</taxon>
        <taxon>Chytridiomycota</taxon>
        <taxon>Chytridiomycota incertae sedis</taxon>
        <taxon>Chytridiomycetes</taxon>
        <taxon>Chytridiomycetes incertae sedis</taxon>
        <taxon>Blyttiomyces</taxon>
    </lineage>
</organism>
<dbReference type="AlphaFoldDB" id="A0A4P9WDB8"/>
<proteinExistence type="predicted"/>
<accession>A0A4P9WDB8</accession>
<keyword evidence="1" id="KW-0812">Transmembrane</keyword>
<evidence type="ECO:0000313" key="3">
    <source>
        <dbReference type="Proteomes" id="UP000269721"/>
    </source>
</evidence>
<evidence type="ECO:0000313" key="2">
    <source>
        <dbReference type="EMBL" id="RKO90342.1"/>
    </source>
</evidence>
<keyword evidence="3" id="KW-1185">Reference proteome</keyword>
<feature type="transmembrane region" description="Helical" evidence="1">
    <location>
        <begin position="31"/>
        <end position="52"/>
    </location>
</feature>
<gene>
    <name evidence="2" type="ORF">BDK51DRAFT_28283</name>
</gene>
<keyword evidence="1" id="KW-1133">Transmembrane helix</keyword>
<evidence type="ECO:0000256" key="1">
    <source>
        <dbReference type="SAM" id="Phobius"/>
    </source>
</evidence>
<name>A0A4P9WDB8_9FUNG</name>